<dbReference type="EMBL" id="BAVS01000023">
    <property type="protein sequence ID" value="GAE94350.1"/>
    <property type="molecule type" value="Genomic_DNA"/>
</dbReference>
<organism evidence="6 7">
    <name type="scientific">Gracilibacillus boraciitolerans JCM 21714</name>
    <dbReference type="NCBI Taxonomy" id="1298598"/>
    <lineage>
        <taxon>Bacteria</taxon>
        <taxon>Bacillati</taxon>
        <taxon>Bacillota</taxon>
        <taxon>Bacilli</taxon>
        <taxon>Bacillales</taxon>
        <taxon>Bacillaceae</taxon>
        <taxon>Gracilibacillus</taxon>
    </lineage>
</organism>
<dbReference type="InterPro" id="IPR051816">
    <property type="entry name" value="Glycosyl_Hydrolase_31"/>
</dbReference>
<dbReference type="InterPro" id="IPR011013">
    <property type="entry name" value="Gal_mutarotase_sf_dom"/>
</dbReference>
<evidence type="ECO:0000313" key="7">
    <source>
        <dbReference type="Proteomes" id="UP000019102"/>
    </source>
</evidence>
<dbReference type="Gene3D" id="3.20.20.80">
    <property type="entry name" value="Glycosidases"/>
    <property type="match status" value="1"/>
</dbReference>
<protein>
    <submittedName>
        <fullName evidence="6">Alpha-xylosidase</fullName>
    </submittedName>
</protein>
<dbReference type="Pfam" id="PF21365">
    <property type="entry name" value="Glyco_hydro_31_3rd"/>
    <property type="match status" value="1"/>
</dbReference>
<gene>
    <name evidence="6" type="ORF">JCM21714_3501</name>
</gene>
<accession>W4VLU7</accession>
<feature type="domain" description="Glycosyl hydrolase family 31 C-terminal" evidence="5">
    <location>
        <begin position="457"/>
        <end position="555"/>
    </location>
</feature>
<dbReference type="InterPro" id="IPR017853">
    <property type="entry name" value="GH"/>
</dbReference>
<dbReference type="InterPro" id="IPR013780">
    <property type="entry name" value="Glyco_hydro_b"/>
</dbReference>
<dbReference type="PANTHER" id="PTHR43863:SF2">
    <property type="entry name" value="MALTASE-GLUCOAMYLASE"/>
    <property type="match status" value="1"/>
</dbReference>
<dbReference type="CDD" id="cd14752">
    <property type="entry name" value="GH31_N"/>
    <property type="match status" value="1"/>
</dbReference>
<dbReference type="SUPFAM" id="SSF51445">
    <property type="entry name" value="(Trans)glycosidases"/>
    <property type="match status" value="1"/>
</dbReference>
<dbReference type="Proteomes" id="UP000019102">
    <property type="component" value="Unassembled WGS sequence"/>
</dbReference>
<dbReference type="InterPro" id="IPR048395">
    <property type="entry name" value="Glyco_hydro_31_C"/>
</dbReference>
<proteinExistence type="inferred from homology"/>
<dbReference type="RefSeq" id="WP_235182842.1">
    <property type="nucleotide sequence ID" value="NZ_BAVS01000023.1"/>
</dbReference>
<dbReference type="SUPFAM" id="SSF51011">
    <property type="entry name" value="Glycosyl hydrolase domain"/>
    <property type="match status" value="1"/>
</dbReference>
<feature type="domain" description="DUF5110" evidence="4">
    <location>
        <begin position="571"/>
        <end position="635"/>
    </location>
</feature>
<feature type="domain" description="Glycoside hydrolase family 31 TIM barrel" evidence="3">
    <location>
        <begin position="109"/>
        <end position="447"/>
    </location>
</feature>
<reference evidence="6 7" key="1">
    <citation type="journal article" date="2014" name="Genome Announc.">
        <title>Draft Genome Sequence of the Boron-Tolerant and Moderately Halotolerant Bacterium Gracilibacillus boraciitolerans JCM 21714T.</title>
        <authorList>
            <person name="Ahmed I."/>
            <person name="Oshima K."/>
            <person name="Suda W."/>
            <person name="Kitamura K."/>
            <person name="Iida T."/>
            <person name="Ohmori Y."/>
            <person name="Fujiwara T."/>
            <person name="Hattori M."/>
            <person name="Ohkuma M."/>
        </authorList>
    </citation>
    <scope>NUCLEOTIDE SEQUENCE [LARGE SCALE GENOMIC DNA]</scope>
    <source>
        <strain evidence="6 7">JCM 21714</strain>
    </source>
</reference>
<dbReference type="STRING" id="1298598.JCM21714_3501"/>
<comment type="similarity">
    <text evidence="1 2">Belongs to the glycosyl hydrolase 31 family.</text>
</comment>
<evidence type="ECO:0000259" key="4">
    <source>
        <dbReference type="Pfam" id="PF17137"/>
    </source>
</evidence>
<evidence type="ECO:0000256" key="1">
    <source>
        <dbReference type="ARBA" id="ARBA00007806"/>
    </source>
</evidence>
<name>W4VLU7_9BACI</name>
<dbReference type="Pfam" id="PF01055">
    <property type="entry name" value="Glyco_hydro_31_2nd"/>
    <property type="match status" value="1"/>
</dbReference>
<evidence type="ECO:0000259" key="3">
    <source>
        <dbReference type="Pfam" id="PF01055"/>
    </source>
</evidence>
<keyword evidence="2" id="KW-0326">Glycosidase</keyword>
<dbReference type="GO" id="GO:0030246">
    <property type="term" value="F:carbohydrate binding"/>
    <property type="evidence" value="ECO:0007669"/>
    <property type="project" value="InterPro"/>
</dbReference>
<dbReference type="Gene3D" id="2.60.40.1180">
    <property type="entry name" value="Golgi alpha-mannosidase II"/>
    <property type="match status" value="2"/>
</dbReference>
<dbReference type="Gene3D" id="2.60.40.1760">
    <property type="entry name" value="glycosyl hydrolase (family 31)"/>
    <property type="match status" value="1"/>
</dbReference>
<dbReference type="Pfam" id="PF17137">
    <property type="entry name" value="DUF5110"/>
    <property type="match status" value="1"/>
</dbReference>
<sequence>MAYHTKLEFVWDKEEALYGLGSHEEGVLNLRGTHQYLYQQNMKAVVPVLVSTNGYGIVVDSYSTMKFHDDIHGSYIWTDMDSEMDYYFVYGPGFDQIVKNYRYLTGKAPLLPKWTFGYVQSKERYKTQEELISVIKEYRQRQIPLDLIVLDWRSWTGGDLWGGQKSFDPERFPNPTEMMEKIHKLNAKLMVSIWPIMNNEGPNHLEMKQKGYLLGNKATYDAFNEEARNIYWKQANEGIFSHGTDAWWCDCTEPFEADWFGEIKLEPEERLFINTQEAKKYLDPGYINAYSLLHSKGLYENQRQTTERKRVVNLTRSSFAGQQKYSTITWSGDIAANWETMRNQIADGLNMCVTGIPYWTLDIGAFFVSNRDQWFWDGDYQEGCEDLGYRELYVRWLQYGAFLPMFRSHGTDTPREVWRFGEPGTPFYDTLVKYIKLRYRLLPYIYSVAGWVTHQDYTMMRTLAFDFRNDPNTYNVNDQYMFGPSFLVNPVTDPMYYESGSVEIEGVAKKRSVYLPAGTEWYDFWTNQRHRGGQTIEAHADLETMPLYVRAGSIVPIGPTIQYTAEESNDPLEIHVFKGKDGSFLLYDDEGDTYEYEKGAYATITLRWEDQNNCLVIEDRQGTYPGMKMSMKLLLIIIDGGKENVDQKNITYNGEQTIIDF</sequence>
<keyword evidence="7" id="KW-1185">Reference proteome</keyword>
<dbReference type="CDD" id="cd06591">
    <property type="entry name" value="GH31_xylosidase_XylS"/>
    <property type="match status" value="1"/>
</dbReference>
<keyword evidence="2" id="KW-0378">Hydrolase</keyword>
<evidence type="ECO:0000256" key="2">
    <source>
        <dbReference type="RuleBase" id="RU361185"/>
    </source>
</evidence>
<dbReference type="AlphaFoldDB" id="W4VLU7"/>
<comment type="caution">
    <text evidence="6">The sequence shown here is derived from an EMBL/GenBank/DDBJ whole genome shotgun (WGS) entry which is preliminary data.</text>
</comment>
<dbReference type="InterPro" id="IPR000322">
    <property type="entry name" value="Glyco_hydro_31_TIM"/>
</dbReference>
<dbReference type="InterPro" id="IPR033403">
    <property type="entry name" value="DUF5110"/>
</dbReference>
<evidence type="ECO:0000259" key="5">
    <source>
        <dbReference type="Pfam" id="PF21365"/>
    </source>
</evidence>
<evidence type="ECO:0000313" key="6">
    <source>
        <dbReference type="EMBL" id="GAE94350.1"/>
    </source>
</evidence>
<dbReference type="GO" id="GO:0004553">
    <property type="term" value="F:hydrolase activity, hydrolyzing O-glycosyl compounds"/>
    <property type="evidence" value="ECO:0007669"/>
    <property type="project" value="InterPro"/>
</dbReference>
<dbReference type="eggNOG" id="COG1501">
    <property type="taxonomic scope" value="Bacteria"/>
</dbReference>
<dbReference type="PANTHER" id="PTHR43863">
    <property type="entry name" value="HYDROLASE, PUTATIVE (AFU_ORTHOLOGUE AFUA_1G03140)-RELATED"/>
    <property type="match status" value="1"/>
</dbReference>
<dbReference type="GO" id="GO:0005975">
    <property type="term" value="P:carbohydrate metabolic process"/>
    <property type="evidence" value="ECO:0007669"/>
    <property type="project" value="InterPro"/>
</dbReference>
<dbReference type="SUPFAM" id="SSF74650">
    <property type="entry name" value="Galactose mutarotase-like"/>
    <property type="match status" value="1"/>
</dbReference>